<dbReference type="CDD" id="cd00212">
    <property type="entry name" value="PTS_IIB_glc"/>
    <property type="match status" value="1"/>
</dbReference>
<evidence type="ECO:0000256" key="10">
    <source>
        <dbReference type="ARBA" id="ARBA00023136"/>
    </source>
</evidence>
<evidence type="ECO:0000256" key="12">
    <source>
        <dbReference type="SAM" id="Phobius"/>
    </source>
</evidence>
<keyword evidence="7 12" id="KW-0812">Transmembrane</keyword>
<dbReference type="InterPro" id="IPR036878">
    <property type="entry name" value="Glu_permease_IIB"/>
</dbReference>
<evidence type="ECO:0000256" key="5">
    <source>
        <dbReference type="ARBA" id="ARBA00022679"/>
    </source>
</evidence>
<sequence>MKDYKQLAHNIVENVGSESNISYLVHCVTRLRFNLKDKSLINKEALHNLNGVLGFLEQNGQFQVIIGEDVGNVYEEIMKQTNLSNELNDSLEVSSQNEDTKGKFSIGKVFDYLSGSFAPIVPAFAGAGILKGIIILLTNYNLLNTESGIYLMLNAASDATFHFLPFLLAYTASKKLNTNTIMSLLMAGIYLYPSIINNAGQSIDVFGINVPLLRYSATVLPILLSVWIVSKLHPWVEKRVVSYLRVVLVPVIVLIIMTPINLMIFGPIGYYSGLGLGKVFEWLFATAPWLGGLVDGATRPFVILTGMHSVMGTIMINNIETLGYDMLGPVHAVASMAAAGMCFGVFLRAKDKEEKATFFSSFISAFIGITEPALYGIAFRFKKPLYALVIGGGVAGALVAVLDAKALSFAMPSIISLPVYAGSIPTMMIGFVVAFVLTAFLAYVFSYDESIEKDNRAIESEKKMIKKLI</sequence>
<evidence type="ECO:0000256" key="3">
    <source>
        <dbReference type="ARBA" id="ARBA00022475"/>
    </source>
</evidence>
<dbReference type="PROSITE" id="PS01035">
    <property type="entry name" value="PTS_EIIB_TYPE_1_CYS"/>
    <property type="match status" value="1"/>
</dbReference>
<evidence type="ECO:0000256" key="8">
    <source>
        <dbReference type="ARBA" id="ARBA00022777"/>
    </source>
</evidence>
<feature type="transmembrane region" description="Helical" evidence="12">
    <location>
        <begin position="356"/>
        <end position="379"/>
    </location>
</feature>
<feature type="domain" description="PTS EIIB type-1" evidence="13">
    <location>
        <begin position="5"/>
        <end position="87"/>
    </location>
</feature>
<feature type="transmembrane region" description="Helical" evidence="12">
    <location>
        <begin position="112"/>
        <end position="137"/>
    </location>
</feature>
<dbReference type="PROSITE" id="PS51103">
    <property type="entry name" value="PTS_EIIC_TYPE_1"/>
    <property type="match status" value="1"/>
</dbReference>
<dbReference type="InterPro" id="IPR018113">
    <property type="entry name" value="PTrfase_EIIB_Cys"/>
</dbReference>
<protein>
    <submittedName>
        <fullName evidence="15">PTS transporter subunit EIIC</fullName>
    </submittedName>
</protein>
<dbReference type="Pfam" id="PF00367">
    <property type="entry name" value="PTS_EIIB"/>
    <property type="match status" value="1"/>
</dbReference>
<dbReference type="Pfam" id="PF02378">
    <property type="entry name" value="PTS_EIIC"/>
    <property type="match status" value="1"/>
</dbReference>
<feature type="transmembrane region" description="Helical" evidence="12">
    <location>
        <begin position="212"/>
        <end position="230"/>
    </location>
</feature>
<keyword evidence="4" id="KW-0762">Sugar transport</keyword>
<keyword evidence="8" id="KW-0418">Kinase</keyword>
<evidence type="ECO:0000256" key="11">
    <source>
        <dbReference type="PROSITE-ProRule" id="PRU00421"/>
    </source>
</evidence>
<reference evidence="15 16" key="1">
    <citation type="submission" date="2022-08" db="EMBL/GenBank/DDBJ databases">
        <title>Aerococcaceae sp. nov isolated from spoiled eye mask.</title>
        <authorList>
            <person name="Zhou G."/>
            <person name="Xie X.-B."/>
            <person name="Shi Q.-S."/>
            <person name="Wang Y.-S."/>
            <person name="Wen X."/>
            <person name="Peng H."/>
            <person name="Yang X.-J."/>
            <person name="Tao H.-B."/>
            <person name="Huang X.-M."/>
        </authorList>
    </citation>
    <scope>NUCLEOTIDE SEQUENCE [LARGE SCALE GENOMIC DNA]</scope>
    <source>
        <strain evidence="16">DM20194951</strain>
    </source>
</reference>
<dbReference type="Gene3D" id="3.30.1360.60">
    <property type="entry name" value="Glucose permease domain IIB"/>
    <property type="match status" value="1"/>
</dbReference>
<gene>
    <name evidence="15" type="ORF">NRE15_05940</name>
</gene>
<evidence type="ECO:0000259" key="14">
    <source>
        <dbReference type="PROSITE" id="PS51103"/>
    </source>
</evidence>
<feature type="transmembrane region" description="Helical" evidence="12">
    <location>
        <begin position="149"/>
        <end position="169"/>
    </location>
</feature>
<evidence type="ECO:0000259" key="13">
    <source>
        <dbReference type="PROSITE" id="PS51098"/>
    </source>
</evidence>
<proteinExistence type="predicted"/>
<feature type="transmembrane region" description="Helical" evidence="12">
    <location>
        <begin position="419"/>
        <end position="445"/>
    </location>
</feature>
<feature type="active site" description="Phosphocysteine intermediate; for EIIB activity" evidence="11">
    <location>
        <position position="27"/>
    </location>
</feature>
<evidence type="ECO:0000313" key="16">
    <source>
        <dbReference type="Proteomes" id="UP001315967"/>
    </source>
</evidence>
<keyword evidence="5" id="KW-0808">Transferase</keyword>
<evidence type="ECO:0000256" key="4">
    <source>
        <dbReference type="ARBA" id="ARBA00022597"/>
    </source>
</evidence>
<dbReference type="SUPFAM" id="SSF55604">
    <property type="entry name" value="Glucose permease domain IIB"/>
    <property type="match status" value="1"/>
</dbReference>
<dbReference type="InterPro" id="IPR050558">
    <property type="entry name" value="PTS_Sugar-Specific_Components"/>
</dbReference>
<dbReference type="PANTHER" id="PTHR30175:SF1">
    <property type="entry name" value="PTS SYSTEM ARBUTIN-, CELLOBIOSE-, AND SALICIN-SPECIFIC EIIBC COMPONENT-RELATED"/>
    <property type="match status" value="1"/>
</dbReference>
<dbReference type="InterPro" id="IPR001996">
    <property type="entry name" value="PTS_IIB_1"/>
</dbReference>
<keyword evidence="3" id="KW-1003">Cell membrane</keyword>
<evidence type="ECO:0000256" key="6">
    <source>
        <dbReference type="ARBA" id="ARBA00022683"/>
    </source>
</evidence>
<accession>A0ABY5P8V5</accession>
<evidence type="ECO:0000256" key="9">
    <source>
        <dbReference type="ARBA" id="ARBA00022989"/>
    </source>
</evidence>
<feature type="transmembrane region" description="Helical" evidence="12">
    <location>
        <begin position="242"/>
        <end position="264"/>
    </location>
</feature>
<feature type="transmembrane region" description="Helical" evidence="12">
    <location>
        <begin position="385"/>
        <end position="407"/>
    </location>
</feature>
<dbReference type="PANTHER" id="PTHR30175">
    <property type="entry name" value="PHOSPHOTRANSFERASE SYSTEM TRANSPORT PROTEIN"/>
    <property type="match status" value="1"/>
</dbReference>
<name>A0ABY5P8V5_9LACT</name>
<comment type="subcellular location">
    <subcellularLocation>
        <location evidence="1">Cell membrane</location>
        <topology evidence="1">Multi-pass membrane protein</topology>
    </subcellularLocation>
</comment>
<keyword evidence="6" id="KW-0598">Phosphotransferase system</keyword>
<keyword evidence="2" id="KW-0813">Transport</keyword>
<dbReference type="RefSeq" id="WP_313794674.1">
    <property type="nucleotide sequence ID" value="NZ_CP102453.1"/>
</dbReference>
<organism evidence="15 16">
    <name type="scientific">Fundicoccus culcitae</name>
    <dbReference type="NCBI Taxonomy" id="2969821"/>
    <lineage>
        <taxon>Bacteria</taxon>
        <taxon>Bacillati</taxon>
        <taxon>Bacillota</taxon>
        <taxon>Bacilli</taxon>
        <taxon>Lactobacillales</taxon>
        <taxon>Aerococcaceae</taxon>
        <taxon>Fundicoccus</taxon>
    </lineage>
</organism>
<feature type="domain" description="PTS EIIC type-1" evidence="14">
    <location>
        <begin position="111"/>
        <end position="463"/>
    </location>
</feature>
<feature type="transmembrane region" description="Helical" evidence="12">
    <location>
        <begin position="181"/>
        <end position="200"/>
    </location>
</feature>
<feature type="transmembrane region" description="Helical" evidence="12">
    <location>
        <begin position="331"/>
        <end position="349"/>
    </location>
</feature>
<evidence type="ECO:0000313" key="15">
    <source>
        <dbReference type="EMBL" id="UUX35181.1"/>
    </source>
</evidence>
<evidence type="ECO:0000256" key="7">
    <source>
        <dbReference type="ARBA" id="ARBA00022692"/>
    </source>
</evidence>
<keyword evidence="16" id="KW-1185">Reference proteome</keyword>
<evidence type="ECO:0000256" key="2">
    <source>
        <dbReference type="ARBA" id="ARBA00022448"/>
    </source>
</evidence>
<dbReference type="Proteomes" id="UP001315967">
    <property type="component" value="Chromosome"/>
</dbReference>
<dbReference type="InterPro" id="IPR013013">
    <property type="entry name" value="PTS_EIIC_1"/>
</dbReference>
<evidence type="ECO:0000256" key="1">
    <source>
        <dbReference type="ARBA" id="ARBA00004651"/>
    </source>
</evidence>
<keyword evidence="10 12" id="KW-0472">Membrane</keyword>
<dbReference type="InterPro" id="IPR003352">
    <property type="entry name" value="PTS_EIIC"/>
</dbReference>
<keyword evidence="9 12" id="KW-1133">Transmembrane helix</keyword>
<dbReference type="EMBL" id="CP102453">
    <property type="protein sequence ID" value="UUX35181.1"/>
    <property type="molecule type" value="Genomic_DNA"/>
</dbReference>
<dbReference type="PROSITE" id="PS51098">
    <property type="entry name" value="PTS_EIIB_TYPE_1"/>
    <property type="match status" value="1"/>
</dbReference>